<evidence type="ECO:0000313" key="2">
    <source>
        <dbReference type="EMBL" id="NEC39466.1"/>
    </source>
</evidence>
<dbReference type="InterPro" id="IPR001106">
    <property type="entry name" value="Aromatic_Lyase"/>
</dbReference>
<proteinExistence type="predicted"/>
<dbReference type="SUPFAM" id="SSF48557">
    <property type="entry name" value="L-aspartase-like"/>
    <property type="match status" value="1"/>
</dbReference>
<sequence length="130" mass="13558">MLTPTDTVPLTGPLDPAVLPRAAQPLTVTVDEEARARLDRGRRLFHALRHGPGGTDRRIYGADTGFGALVGYAGRTDDADQCDNTLAHLGAGQGPDLPPGIVRAALLLRTRSLAQGLSGVSAEVVDRLAA</sequence>
<dbReference type="Gene3D" id="1.10.275.10">
    <property type="entry name" value="Fumarase/aspartase (N-terminal domain)"/>
    <property type="match status" value="1"/>
</dbReference>
<reference evidence="2 3" key="1">
    <citation type="submission" date="2020-01" db="EMBL/GenBank/DDBJ databases">
        <title>Insect and environment-associated Actinomycetes.</title>
        <authorList>
            <person name="Currrie C."/>
            <person name="Chevrette M."/>
            <person name="Carlson C."/>
            <person name="Stubbendieck R."/>
            <person name="Wendt-Pienkowski E."/>
        </authorList>
    </citation>
    <scope>NUCLEOTIDE SEQUENCE [LARGE SCALE GENOMIC DNA]</scope>
    <source>
        <strain evidence="2 3">SID7739</strain>
    </source>
</reference>
<dbReference type="EMBL" id="JAAGMQ010001202">
    <property type="protein sequence ID" value="NEC39466.1"/>
    <property type="molecule type" value="Genomic_DNA"/>
</dbReference>
<dbReference type="Proteomes" id="UP000475666">
    <property type="component" value="Unassembled WGS sequence"/>
</dbReference>
<keyword evidence="1 2" id="KW-0456">Lyase</keyword>
<accession>A0A6G3TSG1</accession>
<feature type="non-terminal residue" evidence="2">
    <location>
        <position position="130"/>
    </location>
</feature>
<dbReference type="AlphaFoldDB" id="A0A6G3TSG1"/>
<evidence type="ECO:0000313" key="3">
    <source>
        <dbReference type="Proteomes" id="UP000475666"/>
    </source>
</evidence>
<dbReference type="RefSeq" id="WP_164279487.1">
    <property type="nucleotide sequence ID" value="NZ_JAAGMQ010001202.1"/>
</dbReference>
<name>A0A6G3TSG1_9ACTN</name>
<comment type="caution">
    <text evidence="2">The sequence shown here is derived from an EMBL/GenBank/DDBJ whole genome shotgun (WGS) entry which is preliminary data.</text>
</comment>
<dbReference type="InterPro" id="IPR008948">
    <property type="entry name" value="L-Aspartase-like"/>
</dbReference>
<dbReference type="GO" id="GO:0016841">
    <property type="term" value="F:ammonia-lyase activity"/>
    <property type="evidence" value="ECO:0007669"/>
    <property type="project" value="UniProtKB-ARBA"/>
</dbReference>
<gene>
    <name evidence="2" type="ORF">G3I66_40980</name>
</gene>
<protein>
    <submittedName>
        <fullName evidence="2">Aromatic amino acid lyase</fullName>
    </submittedName>
</protein>
<organism evidence="2 3">
    <name type="scientific">Streptomyces rubrogriseus</name>
    <dbReference type="NCBI Taxonomy" id="194673"/>
    <lineage>
        <taxon>Bacteria</taxon>
        <taxon>Bacillati</taxon>
        <taxon>Actinomycetota</taxon>
        <taxon>Actinomycetes</taxon>
        <taxon>Kitasatosporales</taxon>
        <taxon>Streptomycetaceae</taxon>
        <taxon>Streptomyces</taxon>
        <taxon>Streptomyces violaceoruber group</taxon>
    </lineage>
</organism>
<evidence type="ECO:0000256" key="1">
    <source>
        <dbReference type="ARBA" id="ARBA00023239"/>
    </source>
</evidence>
<dbReference type="InterPro" id="IPR024083">
    <property type="entry name" value="Fumarase/histidase_N"/>
</dbReference>
<dbReference type="Pfam" id="PF00221">
    <property type="entry name" value="Lyase_aromatic"/>
    <property type="match status" value="1"/>
</dbReference>